<dbReference type="Gene3D" id="3.40.50.2300">
    <property type="match status" value="1"/>
</dbReference>
<dbReference type="PANTHER" id="PTHR44757">
    <property type="entry name" value="DIGUANYLATE CYCLASE DGCP"/>
    <property type="match status" value="1"/>
</dbReference>
<dbReference type="InterPro" id="IPR001633">
    <property type="entry name" value="EAL_dom"/>
</dbReference>
<dbReference type="RefSeq" id="WP_246125820.1">
    <property type="nucleotide sequence ID" value="NZ_VLLN01000010.1"/>
</dbReference>
<evidence type="ECO:0000313" key="7">
    <source>
        <dbReference type="Proteomes" id="UP000319449"/>
    </source>
</evidence>
<dbReference type="Pfam" id="PF00990">
    <property type="entry name" value="GGDEF"/>
    <property type="match status" value="1"/>
</dbReference>
<dbReference type="GO" id="GO:0071732">
    <property type="term" value="P:cellular response to nitric oxide"/>
    <property type="evidence" value="ECO:0007669"/>
    <property type="project" value="UniProtKB-ARBA"/>
</dbReference>
<dbReference type="PROSITE" id="PS50110">
    <property type="entry name" value="RESPONSE_REGULATORY"/>
    <property type="match status" value="1"/>
</dbReference>
<reference evidence="6 7" key="1">
    <citation type="submission" date="2019-07" db="EMBL/GenBank/DDBJ databases">
        <title>Genomic Encyclopedia of Archaeal and Bacterial Type Strains, Phase II (KMG-II): from individual species to whole genera.</title>
        <authorList>
            <person name="Goeker M."/>
        </authorList>
    </citation>
    <scope>NUCLEOTIDE SEQUENCE [LARGE SCALE GENOMIC DNA]</scope>
    <source>
        <strain evidence="6 7">ATCC BAA-1139</strain>
    </source>
</reference>
<dbReference type="CDD" id="cd00156">
    <property type="entry name" value="REC"/>
    <property type="match status" value="1"/>
</dbReference>
<feature type="domain" description="Response regulatory" evidence="3">
    <location>
        <begin position="7"/>
        <end position="121"/>
    </location>
</feature>
<dbReference type="SMART" id="SM00267">
    <property type="entry name" value="GGDEF"/>
    <property type="match status" value="1"/>
</dbReference>
<dbReference type="EMBL" id="VLLN01000010">
    <property type="protein sequence ID" value="TWJ19228.1"/>
    <property type="molecule type" value="Genomic_DNA"/>
</dbReference>
<dbReference type="Pfam" id="PF00563">
    <property type="entry name" value="EAL"/>
    <property type="match status" value="1"/>
</dbReference>
<feature type="domain" description="EAL" evidence="4">
    <location>
        <begin position="314"/>
        <end position="568"/>
    </location>
</feature>
<evidence type="ECO:0000259" key="4">
    <source>
        <dbReference type="PROSITE" id="PS50883"/>
    </source>
</evidence>
<dbReference type="NCBIfam" id="TIGR00254">
    <property type="entry name" value="GGDEF"/>
    <property type="match status" value="1"/>
</dbReference>
<comment type="caution">
    <text evidence="6">The sequence shown here is derived from an EMBL/GenBank/DDBJ whole genome shotgun (WGS) entry which is preliminary data.</text>
</comment>
<sequence length="573" mass="64495">MTETGYTIAVIADDAGLNRLICSALQRKGVSYLTFASGRDAVDTICQTPPQLIIIDYPLHDMSGSELIDLLAARGLDIPFIVISGRDDATLAVEMMKRGAREYLVKDTMLPDRLPSIIDRTMEELGTRQRLRQAEIAIQQLTNYDSLTGLPNRMLLEDRLNQAIAQACREEHCLGVMFLDLDQFKQVNDTLGHVYGDNLLKLVSTRLERCLRKTDTVARLGGDDFIIILTCVRQCEHISQVARKILGVLSEPMQLDEHEIFTTASIGIAIYPVDGDSPHLLLKNADIAMYQAKEQGRNAFQFFSREMNYKAEERLLLDNSLRRALERQEFFVLYQPQMNLLTGKLIGMEALVRWQHPEMGLVTPDKFIPLAEDSGLIIPIGEWVLKTACQQNKAWHDMGFGPLRVAVNLSGRQFKQERLVESVATILDETGLAPSLLELEITESTIMRNAEETIVTLRRLKEMGISLAIDDFGTGYSSLSYLKHFPIDRLKIDRSFVLDITTDPDDAAIAEAIISMAHSLKLKVTAEGVEQQDQLHFLAQRKCDEMQGYLVSRPIATEEFTLLLQQGISLPKR</sequence>
<dbReference type="SUPFAM" id="SSF55073">
    <property type="entry name" value="Nucleotide cyclase"/>
    <property type="match status" value="1"/>
</dbReference>
<dbReference type="Gene3D" id="3.20.20.450">
    <property type="entry name" value="EAL domain"/>
    <property type="match status" value="1"/>
</dbReference>
<proteinExistence type="predicted"/>
<dbReference type="SMART" id="SM00052">
    <property type="entry name" value="EAL"/>
    <property type="match status" value="1"/>
</dbReference>
<dbReference type="GO" id="GO:0000160">
    <property type="term" value="P:phosphorelay signal transduction system"/>
    <property type="evidence" value="ECO:0007669"/>
    <property type="project" value="InterPro"/>
</dbReference>
<dbReference type="CDD" id="cd01948">
    <property type="entry name" value="EAL"/>
    <property type="match status" value="1"/>
</dbReference>
<dbReference type="SUPFAM" id="SSF52172">
    <property type="entry name" value="CheY-like"/>
    <property type="match status" value="1"/>
</dbReference>
<dbReference type="InterPro" id="IPR000160">
    <property type="entry name" value="GGDEF_dom"/>
</dbReference>
<dbReference type="InterPro" id="IPR035919">
    <property type="entry name" value="EAL_sf"/>
</dbReference>
<evidence type="ECO:0000259" key="3">
    <source>
        <dbReference type="PROSITE" id="PS50110"/>
    </source>
</evidence>
<dbReference type="InterPro" id="IPR043128">
    <property type="entry name" value="Rev_trsase/Diguanyl_cyclase"/>
</dbReference>
<gene>
    <name evidence="6" type="ORF">JN12_01919</name>
</gene>
<feature type="modified residue" description="4-aspartylphosphate" evidence="2">
    <location>
        <position position="56"/>
    </location>
</feature>
<dbReference type="SMART" id="SM00448">
    <property type="entry name" value="REC"/>
    <property type="match status" value="1"/>
</dbReference>
<dbReference type="InterPro" id="IPR029787">
    <property type="entry name" value="Nucleotide_cyclase"/>
</dbReference>
<keyword evidence="2" id="KW-0597">Phosphoprotein</keyword>
<feature type="domain" description="GGDEF" evidence="5">
    <location>
        <begin position="172"/>
        <end position="305"/>
    </location>
</feature>
<dbReference type="AlphaFoldDB" id="A0A562VMW3"/>
<organism evidence="6 7">
    <name type="scientific">Geobacter argillaceus</name>
    <dbReference type="NCBI Taxonomy" id="345631"/>
    <lineage>
        <taxon>Bacteria</taxon>
        <taxon>Pseudomonadati</taxon>
        <taxon>Thermodesulfobacteriota</taxon>
        <taxon>Desulfuromonadia</taxon>
        <taxon>Geobacterales</taxon>
        <taxon>Geobacteraceae</taxon>
        <taxon>Geobacter</taxon>
    </lineage>
</organism>
<protein>
    <submittedName>
        <fullName evidence="6">Diguanylate cyclase (GGDEF)-like protein</fullName>
    </submittedName>
</protein>
<keyword evidence="7" id="KW-1185">Reference proteome</keyword>
<dbReference type="Gene3D" id="3.30.70.270">
    <property type="match status" value="1"/>
</dbReference>
<dbReference type="InterPro" id="IPR001789">
    <property type="entry name" value="Sig_transdc_resp-reg_receiver"/>
</dbReference>
<evidence type="ECO:0000259" key="5">
    <source>
        <dbReference type="PROSITE" id="PS50887"/>
    </source>
</evidence>
<dbReference type="GO" id="GO:0071111">
    <property type="term" value="F:cyclic-guanylate-specific phosphodiesterase activity"/>
    <property type="evidence" value="ECO:0007669"/>
    <property type="project" value="UniProtKB-EC"/>
</dbReference>
<dbReference type="SUPFAM" id="SSF141868">
    <property type="entry name" value="EAL domain-like"/>
    <property type="match status" value="1"/>
</dbReference>
<dbReference type="PROSITE" id="PS50883">
    <property type="entry name" value="EAL"/>
    <property type="match status" value="1"/>
</dbReference>
<dbReference type="InterPro" id="IPR052155">
    <property type="entry name" value="Biofilm_reg_signaling"/>
</dbReference>
<comment type="catalytic activity">
    <reaction evidence="1">
        <text>3',3'-c-di-GMP + H2O = 5'-phosphoguanylyl(3'-&gt;5')guanosine + H(+)</text>
        <dbReference type="Rhea" id="RHEA:24902"/>
        <dbReference type="ChEBI" id="CHEBI:15377"/>
        <dbReference type="ChEBI" id="CHEBI:15378"/>
        <dbReference type="ChEBI" id="CHEBI:58754"/>
        <dbReference type="ChEBI" id="CHEBI:58805"/>
        <dbReference type="EC" id="3.1.4.52"/>
    </reaction>
    <physiologicalReaction direction="left-to-right" evidence="1">
        <dbReference type="Rhea" id="RHEA:24903"/>
    </physiologicalReaction>
</comment>
<dbReference type="PROSITE" id="PS50887">
    <property type="entry name" value="GGDEF"/>
    <property type="match status" value="1"/>
</dbReference>
<dbReference type="FunFam" id="3.30.70.270:FF:000001">
    <property type="entry name" value="Diguanylate cyclase domain protein"/>
    <property type="match status" value="1"/>
</dbReference>
<name>A0A562VMW3_9BACT</name>
<dbReference type="PANTHER" id="PTHR44757:SF2">
    <property type="entry name" value="BIOFILM ARCHITECTURE MAINTENANCE PROTEIN MBAA"/>
    <property type="match status" value="1"/>
</dbReference>
<evidence type="ECO:0000256" key="1">
    <source>
        <dbReference type="ARBA" id="ARBA00051114"/>
    </source>
</evidence>
<dbReference type="Pfam" id="PF00072">
    <property type="entry name" value="Response_reg"/>
    <property type="match status" value="1"/>
</dbReference>
<dbReference type="Proteomes" id="UP000319449">
    <property type="component" value="Unassembled WGS sequence"/>
</dbReference>
<evidence type="ECO:0000256" key="2">
    <source>
        <dbReference type="PROSITE-ProRule" id="PRU00169"/>
    </source>
</evidence>
<evidence type="ECO:0000313" key="6">
    <source>
        <dbReference type="EMBL" id="TWJ19228.1"/>
    </source>
</evidence>
<dbReference type="InterPro" id="IPR011006">
    <property type="entry name" value="CheY-like_superfamily"/>
</dbReference>
<dbReference type="CDD" id="cd01949">
    <property type="entry name" value="GGDEF"/>
    <property type="match status" value="1"/>
</dbReference>
<dbReference type="FunFam" id="3.20.20.450:FF:000001">
    <property type="entry name" value="Cyclic di-GMP phosphodiesterase yahA"/>
    <property type="match status" value="1"/>
</dbReference>
<accession>A0A562VMW3</accession>